<feature type="region of interest" description="Disordered" evidence="1">
    <location>
        <begin position="175"/>
        <end position="208"/>
    </location>
</feature>
<dbReference type="RefSeq" id="WP_377962326.1">
    <property type="nucleotide sequence ID" value="NZ_JBHZOL010000028.1"/>
</dbReference>
<proteinExistence type="predicted"/>
<sequence>MQVPLEIVYRGVDKTNALESLIREKVSKLERVCDHIISCHVAVEQTHEHPSAGSPYRVRINLTVPPGHELAVDKSPDQGTQYKPPEALIRDAFEAAQRQLTELVDRQQQKVKQHPDQSAGGIITQLFASEGYGFLKTFSGQEVYFHKNSVLHDDFDRLTVGTGVRFLISEGESGPQASTLQVVDKPGERAGKGDQAEDTAATPPLGWQ</sequence>
<name>A0ABW6IBY3_9CYAN</name>
<organism evidence="3 4">
    <name type="scientific">Almyronema epifaneia S1</name>
    <dbReference type="NCBI Taxonomy" id="2991925"/>
    <lineage>
        <taxon>Bacteria</taxon>
        <taxon>Bacillati</taxon>
        <taxon>Cyanobacteriota</taxon>
        <taxon>Cyanophyceae</taxon>
        <taxon>Nodosilineales</taxon>
        <taxon>Nodosilineaceae</taxon>
        <taxon>Almyronema</taxon>
        <taxon>Almyronema epifaneia</taxon>
    </lineage>
</organism>
<protein>
    <submittedName>
        <fullName evidence="3">HPF/RaiA family ribosome-associated protein</fullName>
    </submittedName>
</protein>
<evidence type="ECO:0000259" key="2">
    <source>
        <dbReference type="PROSITE" id="PS51857"/>
    </source>
</evidence>
<gene>
    <name evidence="3" type="ORF">ACFVKH_04640</name>
</gene>
<dbReference type="Pfam" id="PF02482">
    <property type="entry name" value="Ribosomal_S30AE"/>
    <property type="match status" value="1"/>
</dbReference>
<dbReference type="InterPro" id="IPR003489">
    <property type="entry name" value="RHF/RaiA"/>
</dbReference>
<dbReference type="InterPro" id="IPR036567">
    <property type="entry name" value="RHF-like"/>
</dbReference>
<keyword evidence="4" id="KW-1185">Reference proteome</keyword>
<dbReference type="Gene3D" id="3.30.160.100">
    <property type="entry name" value="Ribosome hibernation promotion factor-like"/>
    <property type="match status" value="1"/>
</dbReference>
<dbReference type="Gene3D" id="2.40.50.140">
    <property type="entry name" value="Nucleic acid-binding proteins"/>
    <property type="match status" value="1"/>
</dbReference>
<dbReference type="InterPro" id="IPR012340">
    <property type="entry name" value="NA-bd_OB-fold"/>
</dbReference>
<feature type="compositionally biased region" description="Basic and acidic residues" evidence="1">
    <location>
        <begin position="185"/>
        <end position="195"/>
    </location>
</feature>
<dbReference type="Proteomes" id="UP001600165">
    <property type="component" value="Unassembled WGS sequence"/>
</dbReference>
<dbReference type="EMBL" id="JBHZOL010000028">
    <property type="protein sequence ID" value="MFE4105554.1"/>
    <property type="molecule type" value="Genomic_DNA"/>
</dbReference>
<evidence type="ECO:0000256" key="1">
    <source>
        <dbReference type="SAM" id="MobiDB-lite"/>
    </source>
</evidence>
<dbReference type="PROSITE" id="PS51857">
    <property type="entry name" value="CSD_2"/>
    <property type="match status" value="1"/>
</dbReference>
<accession>A0ABW6IBY3</accession>
<dbReference type="SUPFAM" id="SSF69754">
    <property type="entry name" value="Ribosome binding protein Y (YfiA homologue)"/>
    <property type="match status" value="1"/>
</dbReference>
<evidence type="ECO:0000313" key="3">
    <source>
        <dbReference type="EMBL" id="MFE4105554.1"/>
    </source>
</evidence>
<reference evidence="3 4" key="1">
    <citation type="submission" date="2024-10" db="EMBL/GenBank/DDBJ databases">
        <authorList>
            <person name="Ratan Roy A."/>
            <person name="Morales Sandoval P.H."/>
            <person name="De Los Santos Villalobos S."/>
            <person name="Chakraborty S."/>
            <person name="Mukherjee J."/>
        </authorList>
    </citation>
    <scope>NUCLEOTIDE SEQUENCE [LARGE SCALE GENOMIC DNA]</scope>
    <source>
        <strain evidence="3 4">S1</strain>
    </source>
</reference>
<dbReference type="InterPro" id="IPR002059">
    <property type="entry name" value="CSP_DNA-bd"/>
</dbReference>
<evidence type="ECO:0000313" key="4">
    <source>
        <dbReference type="Proteomes" id="UP001600165"/>
    </source>
</evidence>
<feature type="domain" description="CSD" evidence="2">
    <location>
        <begin position="118"/>
        <end position="182"/>
    </location>
</feature>
<dbReference type="Pfam" id="PF00313">
    <property type="entry name" value="CSD"/>
    <property type="match status" value="1"/>
</dbReference>
<dbReference type="SUPFAM" id="SSF50249">
    <property type="entry name" value="Nucleic acid-binding proteins"/>
    <property type="match status" value="1"/>
</dbReference>
<comment type="caution">
    <text evidence="3">The sequence shown here is derived from an EMBL/GenBank/DDBJ whole genome shotgun (WGS) entry which is preliminary data.</text>
</comment>